<keyword evidence="3" id="KW-1185">Reference proteome</keyword>
<dbReference type="SUPFAM" id="SSF53850">
    <property type="entry name" value="Periplasmic binding protein-like II"/>
    <property type="match status" value="1"/>
</dbReference>
<keyword evidence="1" id="KW-0732">Signal</keyword>
<feature type="signal peptide" evidence="1">
    <location>
        <begin position="1"/>
        <end position="20"/>
    </location>
</feature>
<dbReference type="InterPro" id="IPR006059">
    <property type="entry name" value="SBP"/>
</dbReference>
<dbReference type="PANTHER" id="PTHR43649:SF12">
    <property type="entry name" value="DIACETYLCHITOBIOSE BINDING PROTEIN DASA"/>
    <property type="match status" value="1"/>
</dbReference>
<dbReference type="RefSeq" id="WP_210596612.1">
    <property type="nucleotide sequence ID" value="NZ_JAGKSQ010000002.1"/>
</dbReference>
<protein>
    <submittedName>
        <fullName evidence="2">Sugar ABC transporter substrate-binding protein</fullName>
    </submittedName>
</protein>
<proteinExistence type="predicted"/>
<dbReference type="Pfam" id="PF01547">
    <property type="entry name" value="SBP_bac_1"/>
    <property type="match status" value="1"/>
</dbReference>
<comment type="caution">
    <text evidence="2">The sequence shown here is derived from an EMBL/GenBank/DDBJ whole genome shotgun (WGS) entry which is preliminary data.</text>
</comment>
<dbReference type="AlphaFoldDB" id="A0A940WVA0"/>
<dbReference type="InterPro" id="IPR050490">
    <property type="entry name" value="Bact_solute-bd_prot1"/>
</dbReference>
<evidence type="ECO:0000313" key="2">
    <source>
        <dbReference type="EMBL" id="MBP3950943.1"/>
    </source>
</evidence>
<gene>
    <name evidence="2" type="ORF">J7W16_07315</name>
</gene>
<dbReference type="PANTHER" id="PTHR43649">
    <property type="entry name" value="ARABINOSE-BINDING PROTEIN-RELATED"/>
    <property type="match status" value="1"/>
</dbReference>
<dbReference type="PROSITE" id="PS51257">
    <property type="entry name" value="PROKAR_LIPOPROTEIN"/>
    <property type="match status" value="1"/>
</dbReference>
<dbReference type="Gene3D" id="3.40.190.10">
    <property type="entry name" value="Periplasmic binding protein-like II"/>
    <property type="match status" value="1"/>
</dbReference>
<evidence type="ECO:0000313" key="3">
    <source>
        <dbReference type="Proteomes" id="UP000678228"/>
    </source>
</evidence>
<dbReference type="EMBL" id="JAGKSQ010000002">
    <property type="protein sequence ID" value="MBP3950943.1"/>
    <property type="molecule type" value="Genomic_DNA"/>
</dbReference>
<sequence length="444" mass="49720">MKNILKFLLLLVVMSVVFLAACNSEDTSTDSQNEDSETTNKDEKVKITFQAWGNPAEIEVYNRAVDAFMEENPNITVEMVPSPGEQYEQKLLTSLQGSSGPDVFYAHEPTMAKMIEAGIVEPLNDFFATEDSYSKLEDFPEGLYGPAKKDGQYYGVTPDVNPMVIYYNKGVFEEAGVKTPQEYYDEGNWNWDTFEEVTSQLMAADKKGFVLENWWGHWYSWIWSNGGQIFDENGKLVLHENEKGQEGIKFMDQLVQNGNAIYAGSLPQGQGVDAMFMSNQVGMISGGRWFTPQFDQNPNLDYDYIYLPSNTDQIQNPVGVPVAYMAVNGSSKNKEAAMKFVSYYVGQQGQELRTGEGGSAMPSHPDADNATLAATDSTKHFNYFLDARNNGFTHGSNLAYDAQYPGLSADIEEEMDLMFLGKQDAETTIDHIVELIKEREEATQ</sequence>
<dbReference type="Proteomes" id="UP000678228">
    <property type="component" value="Unassembled WGS sequence"/>
</dbReference>
<reference evidence="2" key="1">
    <citation type="submission" date="2021-03" db="EMBL/GenBank/DDBJ databases">
        <title>Bacillus suaedae sp. nov., isolated from Suaeda aralocaspica.</title>
        <authorList>
            <person name="Lei R.F.R."/>
        </authorList>
    </citation>
    <scope>NUCLEOTIDE SEQUENCE</scope>
    <source>
        <strain evidence="2">YZJH907-2</strain>
    </source>
</reference>
<evidence type="ECO:0000256" key="1">
    <source>
        <dbReference type="SAM" id="SignalP"/>
    </source>
</evidence>
<dbReference type="CDD" id="cd13585">
    <property type="entry name" value="PBP2_TMBP_like"/>
    <property type="match status" value="1"/>
</dbReference>
<name>A0A940WVA0_9BACI</name>
<feature type="chain" id="PRO_5037806652" evidence="1">
    <location>
        <begin position="21"/>
        <end position="444"/>
    </location>
</feature>
<organism evidence="2 3">
    <name type="scientific">Halalkalibacter suaedae</name>
    <dbReference type="NCBI Taxonomy" id="2822140"/>
    <lineage>
        <taxon>Bacteria</taxon>
        <taxon>Bacillati</taxon>
        <taxon>Bacillota</taxon>
        <taxon>Bacilli</taxon>
        <taxon>Bacillales</taxon>
        <taxon>Bacillaceae</taxon>
        <taxon>Halalkalibacter</taxon>
    </lineage>
</organism>
<accession>A0A940WVA0</accession>